<keyword evidence="9" id="KW-1185">Reference proteome</keyword>
<evidence type="ECO:0000313" key="9">
    <source>
        <dbReference type="Proteomes" id="UP001159405"/>
    </source>
</evidence>
<evidence type="ECO:0000256" key="5">
    <source>
        <dbReference type="PROSITE-ProRule" id="PRU00176"/>
    </source>
</evidence>
<dbReference type="EMBL" id="CALNXK010000001">
    <property type="protein sequence ID" value="CAH3032628.1"/>
    <property type="molecule type" value="Genomic_DNA"/>
</dbReference>
<organism evidence="8 9">
    <name type="scientific">Porites lobata</name>
    <dbReference type="NCBI Taxonomy" id="104759"/>
    <lineage>
        <taxon>Eukaryota</taxon>
        <taxon>Metazoa</taxon>
        <taxon>Cnidaria</taxon>
        <taxon>Anthozoa</taxon>
        <taxon>Hexacorallia</taxon>
        <taxon>Scleractinia</taxon>
        <taxon>Fungiina</taxon>
        <taxon>Poritidae</taxon>
        <taxon>Porites</taxon>
    </lineage>
</organism>
<keyword evidence="4 5" id="KW-0694">RNA-binding</keyword>
<feature type="domain" description="RRM" evidence="7">
    <location>
        <begin position="321"/>
        <end position="391"/>
    </location>
</feature>
<dbReference type="Pfam" id="PF18360">
    <property type="entry name" value="hnRNP_Q_AcD"/>
    <property type="match status" value="1"/>
</dbReference>
<proteinExistence type="predicted"/>
<dbReference type="CDD" id="cd12250">
    <property type="entry name" value="RRM2_hnRNPR_like"/>
    <property type="match status" value="1"/>
</dbReference>
<reference evidence="8 9" key="1">
    <citation type="submission" date="2022-05" db="EMBL/GenBank/DDBJ databases">
        <authorList>
            <consortium name="Genoscope - CEA"/>
            <person name="William W."/>
        </authorList>
    </citation>
    <scope>NUCLEOTIDE SEQUENCE [LARGE SCALE GENOMIC DNA]</scope>
</reference>
<dbReference type="InterPro" id="IPR041337">
    <property type="entry name" value="hnRNP_Q_AcD"/>
</dbReference>
<dbReference type="SUPFAM" id="SSF54928">
    <property type="entry name" value="RNA-binding domain, RBD"/>
    <property type="match status" value="3"/>
</dbReference>
<dbReference type="SMART" id="SM00360">
    <property type="entry name" value="RRM"/>
    <property type="match status" value="3"/>
</dbReference>
<feature type="compositionally biased region" description="Low complexity" evidence="6">
    <location>
        <begin position="603"/>
        <end position="640"/>
    </location>
</feature>
<dbReference type="PANTHER" id="PTHR21245">
    <property type="entry name" value="HETEROGENEOUS NUCLEAR RIBONUCLEOPROTEIN"/>
    <property type="match status" value="1"/>
</dbReference>
<dbReference type="CDD" id="cd12251">
    <property type="entry name" value="RRM3_hnRNPR_like"/>
    <property type="match status" value="1"/>
</dbReference>
<dbReference type="Proteomes" id="UP001159405">
    <property type="component" value="Unassembled WGS sequence"/>
</dbReference>
<evidence type="ECO:0000313" key="8">
    <source>
        <dbReference type="EMBL" id="CAH3032628.1"/>
    </source>
</evidence>
<dbReference type="InterPro" id="IPR006535">
    <property type="entry name" value="HnRNP_R/Q_splicing_fac"/>
</dbReference>
<comment type="caution">
    <text evidence="8">The sequence shown here is derived from an EMBL/GenBank/DDBJ whole genome shotgun (WGS) entry which is preliminary data.</text>
</comment>
<dbReference type="NCBIfam" id="TIGR01648">
    <property type="entry name" value="hnRNP-R-Q"/>
    <property type="match status" value="1"/>
</dbReference>
<dbReference type="CDD" id="cd12249">
    <property type="entry name" value="RRM1_hnRNPR_like"/>
    <property type="match status" value="1"/>
</dbReference>
<name>A0ABN8MT15_9CNID</name>
<dbReference type="PROSITE" id="PS50102">
    <property type="entry name" value="RRM"/>
    <property type="match status" value="3"/>
</dbReference>
<feature type="compositionally biased region" description="Gly residues" evidence="6">
    <location>
        <begin position="500"/>
        <end position="580"/>
    </location>
</feature>
<keyword evidence="3" id="KW-0677">Repeat</keyword>
<dbReference type="InterPro" id="IPR035979">
    <property type="entry name" value="RBD_domain_sf"/>
</dbReference>
<feature type="compositionally biased region" description="Low complexity" evidence="6">
    <location>
        <begin position="430"/>
        <end position="440"/>
    </location>
</feature>
<sequence length="640" mass="68517">MEPQLLVDQGLAASVAQRVSEIFASGLLSPEELDDRAFEALREFNEQGALEVLDQFANSDLSHVQNKSAFLCGVMKTYVTKSSTGGDTTATNTASNAEEAKIKALLERTGYTLDITAGQRKYGGPPPGWEGPAPGTGGSEKGCCQVFVGKIPRECFEDEIIPLLEECGQIYDFRLMMDPASGLNRGFGFCTFATKAQAQNAVKKLDNKEIQPGRKLGVCISVANNRLFVGSIPKSKTKQDIFDEFSKVTSDLTDVIVYLSAENKGRNRGFAFLEFESHKAAALAKRRLESGKVYVWGSLIAKVEWADPQEEPDEEVMAKVKVVYVRNISPNITEEKIQEEFCQFGTVDRVKKLKDYAFVHFSERESAMNAIEAMHNHVWDDIAIDVSLAKPQPANKDKRRGGGAGMGSRGNFSRGGGPRGRGRGQGGYSQGYQGYQGYDNSSGYDSYGGNSSYDDGSNYDSYYGGGGGGDYSYGGYSDGGYGDGGYGGSGYGGASNYSSRGGGRGGPRGGPRGAPRGGPRGGSRGGPRGGQRGGPRGAPRGGRGGPRGAARGGRGGDSGRGAGGRGGRGGPPRGRGGGFGPQKRKFGGDSGGGYQEAKRPYMDYSQQDYGQQEQQWGQDYSYGDQGEQWYQDSYSQQQWY</sequence>
<feature type="compositionally biased region" description="Gly residues" evidence="6">
    <location>
        <begin position="402"/>
        <end position="429"/>
    </location>
</feature>
<evidence type="ECO:0000259" key="7">
    <source>
        <dbReference type="PROSITE" id="PS50102"/>
    </source>
</evidence>
<keyword evidence="2" id="KW-0963">Cytoplasm</keyword>
<evidence type="ECO:0000256" key="4">
    <source>
        <dbReference type="ARBA" id="ARBA00022884"/>
    </source>
</evidence>
<dbReference type="Pfam" id="PF00076">
    <property type="entry name" value="RRM_1"/>
    <property type="match status" value="3"/>
</dbReference>
<feature type="domain" description="RRM" evidence="7">
    <location>
        <begin position="225"/>
        <end position="308"/>
    </location>
</feature>
<accession>A0ABN8MT15</accession>
<protein>
    <recommendedName>
        <fullName evidence="7">RRM domain-containing protein</fullName>
    </recommendedName>
</protein>
<evidence type="ECO:0000256" key="1">
    <source>
        <dbReference type="ARBA" id="ARBA00004496"/>
    </source>
</evidence>
<gene>
    <name evidence="8" type="ORF">PLOB_00000107</name>
</gene>
<evidence type="ECO:0000256" key="3">
    <source>
        <dbReference type="ARBA" id="ARBA00022737"/>
    </source>
</evidence>
<comment type="subcellular location">
    <subcellularLocation>
        <location evidence="1">Cytoplasm</location>
    </subcellularLocation>
</comment>
<dbReference type="InterPro" id="IPR012677">
    <property type="entry name" value="Nucleotide-bd_a/b_plait_sf"/>
</dbReference>
<dbReference type="InterPro" id="IPR000504">
    <property type="entry name" value="RRM_dom"/>
</dbReference>
<dbReference type="Gene3D" id="3.30.70.330">
    <property type="match status" value="3"/>
</dbReference>
<evidence type="ECO:0000256" key="6">
    <source>
        <dbReference type="SAM" id="MobiDB-lite"/>
    </source>
</evidence>
<feature type="region of interest" description="Disordered" evidence="6">
    <location>
        <begin position="390"/>
        <end position="440"/>
    </location>
</feature>
<evidence type="ECO:0000256" key="2">
    <source>
        <dbReference type="ARBA" id="ARBA00022490"/>
    </source>
</evidence>
<feature type="region of interest" description="Disordered" evidence="6">
    <location>
        <begin position="495"/>
        <end position="640"/>
    </location>
</feature>
<feature type="domain" description="RRM" evidence="7">
    <location>
        <begin position="144"/>
        <end position="223"/>
    </location>
</feature>